<proteinExistence type="inferred from homology"/>
<dbReference type="InterPro" id="IPR011701">
    <property type="entry name" value="MFS"/>
</dbReference>
<evidence type="ECO:0000256" key="2">
    <source>
        <dbReference type="ARBA" id="ARBA00008335"/>
    </source>
</evidence>
<evidence type="ECO:0000313" key="12">
    <source>
        <dbReference type="Proteomes" id="UP001501195"/>
    </source>
</evidence>
<evidence type="ECO:0000256" key="3">
    <source>
        <dbReference type="ARBA" id="ARBA00022448"/>
    </source>
</evidence>
<reference evidence="12" key="1">
    <citation type="journal article" date="2019" name="Int. J. Syst. Evol. Microbiol.">
        <title>The Global Catalogue of Microorganisms (GCM) 10K type strain sequencing project: providing services to taxonomists for standard genome sequencing and annotation.</title>
        <authorList>
            <consortium name="The Broad Institute Genomics Platform"/>
            <consortium name="The Broad Institute Genome Sequencing Center for Infectious Disease"/>
            <person name="Wu L."/>
            <person name="Ma J."/>
        </authorList>
    </citation>
    <scope>NUCLEOTIDE SEQUENCE [LARGE SCALE GENOMIC DNA]</scope>
    <source>
        <strain evidence="12">JCM 18126</strain>
    </source>
</reference>
<name>A0ABP9HTM8_9ACTN</name>
<keyword evidence="4" id="KW-1003">Cell membrane</keyword>
<comment type="subcellular location">
    <subcellularLocation>
        <location evidence="1">Cell membrane</location>
        <topology evidence="1">Multi-pass membrane protein</topology>
    </subcellularLocation>
</comment>
<evidence type="ECO:0000256" key="9">
    <source>
        <dbReference type="SAM" id="Phobius"/>
    </source>
</evidence>
<dbReference type="EMBL" id="BAABIL010000256">
    <property type="protein sequence ID" value="GAA4978385.1"/>
    <property type="molecule type" value="Genomic_DNA"/>
</dbReference>
<dbReference type="InterPro" id="IPR036259">
    <property type="entry name" value="MFS_trans_sf"/>
</dbReference>
<feature type="region of interest" description="Disordered" evidence="8">
    <location>
        <begin position="1"/>
        <end position="31"/>
    </location>
</feature>
<protein>
    <submittedName>
        <fullName evidence="11">MFS transporter</fullName>
    </submittedName>
</protein>
<organism evidence="11 12">
    <name type="scientific">Kineococcus glutinatus</name>
    <dbReference type="NCBI Taxonomy" id="1070872"/>
    <lineage>
        <taxon>Bacteria</taxon>
        <taxon>Bacillati</taxon>
        <taxon>Actinomycetota</taxon>
        <taxon>Actinomycetes</taxon>
        <taxon>Kineosporiales</taxon>
        <taxon>Kineosporiaceae</taxon>
        <taxon>Kineococcus</taxon>
    </lineage>
</organism>
<feature type="transmembrane region" description="Helical" evidence="9">
    <location>
        <begin position="166"/>
        <end position="187"/>
    </location>
</feature>
<feature type="transmembrane region" description="Helical" evidence="9">
    <location>
        <begin position="367"/>
        <end position="389"/>
    </location>
</feature>
<dbReference type="CDD" id="cd17324">
    <property type="entry name" value="MFS_NepI_like"/>
    <property type="match status" value="1"/>
</dbReference>
<evidence type="ECO:0000256" key="8">
    <source>
        <dbReference type="SAM" id="MobiDB-lite"/>
    </source>
</evidence>
<evidence type="ECO:0000256" key="1">
    <source>
        <dbReference type="ARBA" id="ARBA00004651"/>
    </source>
</evidence>
<keyword evidence="12" id="KW-1185">Reference proteome</keyword>
<gene>
    <name evidence="11" type="ORF">GCM10023225_18750</name>
</gene>
<keyword evidence="6 9" id="KW-1133">Transmembrane helix</keyword>
<comment type="caution">
    <text evidence="11">The sequence shown here is derived from an EMBL/GenBank/DDBJ whole genome shotgun (WGS) entry which is preliminary data.</text>
</comment>
<feature type="region of interest" description="Disordered" evidence="8">
    <location>
        <begin position="421"/>
        <end position="452"/>
    </location>
</feature>
<feature type="domain" description="Major facilitator superfamily (MFS) profile" evidence="10">
    <location>
        <begin position="41"/>
        <end position="421"/>
    </location>
</feature>
<dbReference type="Gene3D" id="1.20.1250.20">
    <property type="entry name" value="MFS general substrate transporter like domains"/>
    <property type="match status" value="1"/>
</dbReference>
<evidence type="ECO:0000256" key="6">
    <source>
        <dbReference type="ARBA" id="ARBA00022989"/>
    </source>
</evidence>
<feature type="transmembrane region" description="Helical" evidence="9">
    <location>
        <begin position="309"/>
        <end position="327"/>
    </location>
</feature>
<dbReference type="PROSITE" id="PS50850">
    <property type="entry name" value="MFS"/>
    <property type="match status" value="1"/>
</dbReference>
<dbReference type="Proteomes" id="UP001501195">
    <property type="component" value="Unassembled WGS sequence"/>
</dbReference>
<feature type="transmembrane region" description="Helical" evidence="9">
    <location>
        <begin position="193"/>
        <end position="215"/>
    </location>
</feature>
<keyword evidence="5 9" id="KW-0812">Transmembrane</keyword>
<feature type="transmembrane region" description="Helical" evidence="9">
    <location>
        <begin position="236"/>
        <end position="258"/>
    </location>
</feature>
<dbReference type="PANTHER" id="PTHR43271">
    <property type="entry name" value="BLL2771 PROTEIN"/>
    <property type="match status" value="1"/>
</dbReference>
<accession>A0ABP9HTM8</accession>
<feature type="transmembrane region" description="Helical" evidence="9">
    <location>
        <begin position="42"/>
        <end position="63"/>
    </location>
</feature>
<evidence type="ECO:0000256" key="5">
    <source>
        <dbReference type="ARBA" id="ARBA00022692"/>
    </source>
</evidence>
<dbReference type="Pfam" id="PF07690">
    <property type="entry name" value="MFS_1"/>
    <property type="match status" value="1"/>
</dbReference>
<feature type="transmembrane region" description="Helical" evidence="9">
    <location>
        <begin position="333"/>
        <end position="355"/>
    </location>
</feature>
<feature type="transmembrane region" description="Helical" evidence="9">
    <location>
        <begin position="75"/>
        <end position="95"/>
    </location>
</feature>
<feature type="transmembrane region" description="Helical" evidence="9">
    <location>
        <begin position="395"/>
        <end position="415"/>
    </location>
</feature>
<sequence>MKRRLPTVAGMTEDQARAGRATGAGEPFTGHARGGRGYRRTVVALFAAGVATFAQLYSVQAVLPALAGGLRVDPARAALGVSVATGALALSVLGWSALADRFGRVRVMAASVLLASALGLAVPAAGGLGLLLPLRALQGAALGGLPAVAVAYVAEEVRAADVTRAAAAYVSGTTIGGLLGRLVSSAVADVAGWRAGVLAVGVLGVLASVVFLLVVPPSRGFRRAPRAGRSGPRLRAALADPGLLALYAQGLLLMGAFSTVYNVLGFRLLAEPFGVSQTVVGLLFTGYLAGTVSSAVAGRAAERWGRLPVLLTATAAMAAGVLVTASASLPAVVAGLLLFTAGFFAAHAIASGWTGGRARTGRAQASALYTLAYYAGSSGLGWAGSAVFTAAGWPAVAGFVVLLCALALGCALVLLRSASGRGAGAGWPRSRPRTAAVTSAGCSRPSGEPTRW</sequence>
<evidence type="ECO:0000259" key="10">
    <source>
        <dbReference type="PROSITE" id="PS50850"/>
    </source>
</evidence>
<dbReference type="InterPro" id="IPR020846">
    <property type="entry name" value="MFS_dom"/>
</dbReference>
<dbReference type="PANTHER" id="PTHR43271:SF1">
    <property type="entry name" value="INNER MEMBRANE TRANSPORT PROTEIN YNFM"/>
    <property type="match status" value="1"/>
</dbReference>
<comment type="similarity">
    <text evidence="2">Belongs to the major facilitator superfamily.</text>
</comment>
<feature type="transmembrane region" description="Helical" evidence="9">
    <location>
        <begin position="278"/>
        <end position="297"/>
    </location>
</feature>
<keyword evidence="7 9" id="KW-0472">Membrane</keyword>
<dbReference type="SUPFAM" id="SSF103473">
    <property type="entry name" value="MFS general substrate transporter"/>
    <property type="match status" value="1"/>
</dbReference>
<feature type="transmembrane region" description="Helical" evidence="9">
    <location>
        <begin position="136"/>
        <end position="154"/>
    </location>
</feature>
<evidence type="ECO:0000256" key="4">
    <source>
        <dbReference type="ARBA" id="ARBA00022475"/>
    </source>
</evidence>
<evidence type="ECO:0000313" key="11">
    <source>
        <dbReference type="EMBL" id="GAA4978385.1"/>
    </source>
</evidence>
<evidence type="ECO:0000256" key="7">
    <source>
        <dbReference type="ARBA" id="ARBA00023136"/>
    </source>
</evidence>
<keyword evidence="3" id="KW-0813">Transport</keyword>
<feature type="transmembrane region" description="Helical" evidence="9">
    <location>
        <begin position="107"/>
        <end position="130"/>
    </location>
</feature>